<keyword evidence="3" id="KW-1185">Reference proteome</keyword>
<comment type="caution">
    <text evidence="2">The sequence shown here is derived from an EMBL/GenBank/DDBJ whole genome shotgun (WGS) entry which is preliminary data.</text>
</comment>
<reference evidence="2" key="1">
    <citation type="submission" date="2021-03" db="EMBL/GenBank/DDBJ databases">
        <title>Draft genome sequence of rust myrtle Austropuccinia psidii MF-1, a brazilian biotype.</title>
        <authorList>
            <person name="Quecine M.C."/>
            <person name="Pachon D.M.R."/>
            <person name="Bonatelli M.L."/>
            <person name="Correr F.H."/>
            <person name="Franceschini L.M."/>
            <person name="Leite T.F."/>
            <person name="Margarido G.R.A."/>
            <person name="Almeida C.A."/>
            <person name="Ferrarezi J.A."/>
            <person name="Labate C.A."/>
        </authorList>
    </citation>
    <scope>NUCLEOTIDE SEQUENCE</scope>
    <source>
        <strain evidence="2">MF-1</strain>
    </source>
</reference>
<name>A0A9Q3BX34_9BASI</name>
<dbReference type="AlphaFoldDB" id="A0A9Q3BX34"/>
<dbReference type="Proteomes" id="UP000765509">
    <property type="component" value="Unassembled WGS sequence"/>
</dbReference>
<dbReference type="EMBL" id="AVOT02003630">
    <property type="protein sequence ID" value="MBW0474089.1"/>
    <property type="molecule type" value="Genomic_DNA"/>
</dbReference>
<proteinExistence type="predicted"/>
<organism evidence="2 3">
    <name type="scientific">Austropuccinia psidii MF-1</name>
    <dbReference type="NCBI Taxonomy" id="1389203"/>
    <lineage>
        <taxon>Eukaryota</taxon>
        <taxon>Fungi</taxon>
        <taxon>Dikarya</taxon>
        <taxon>Basidiomycota</taxon>
        <taxon>Pucciniomycotina</taxon>
        <taxon>Pucciniomycetes</taxon>
        <taxon>Pucciniales</taxon>
        <taxon>Sphaerophragmiaceae</taxon>
        <taxon>Austropuccinia</taxon>
    </lineage>
</organism>
<feature type="non-terminal residue" evidence="2">
    <location>
        <position position="1"/>
    </location>
</feature>
<protein>
    <submittedName>
        <fullName evidence="2">Uncharacterized protein</fullName>
    </submittedName>
</protein>
<feature type="region of interest" description="Disordered" evidence="1">
    <location>
        <begin position="33"/>
        <end position="59"/>
    </location>
</feature>
<evidence type="ECO:0000313" key="2">
    <source>
        <dbReference type="EMBL" id="MBW0474089.1"/>
    </source>
</evidence>
<gene>
    <name evidence="2" type="ORF">O181_013804</name>
</gene>
<accession>A0A9Q3BX34</accession>
<sequence>LATLGMDASRLPRFDASTQPFINYLYSSNTPASSVKSTVSSTSQVHLNPSPAAAAPHSP</sequence>
<evidence type="ECO:0000313" key="3">
    <source>
        <dbReference type="Proteomes" id="UP000765509"/>
    </source>
</evidence>
<evidence type="ECO:0000256" key="1">
    <source>
        <dbReference type="SAM" id="MobiDB-lite"/>
    </source>
</evidence>